<name>A0A1L9C204_9EURY</name>
<dbReference type="EMBL" id="JWTK01000009">
    <property type="protein sequence ID" value="OJH48448.1"/>
    <property type="molecule type" value="Genomic_DNA"/>
</dbReference>
<sequence>MYSNGITRDSVLKELSQKKNRDSDYRKVLSSMCTYPHEIA</sequence>
<proteinExistence type="predicted"/>
<organism evidence="1 2">
    <name type="scientific">Methanohalophilus portucalensis FDF-1</name>
    <dbReference type="NCBI Taxonomy" id="523843"/>
    <lineage>
        <taxon>Archaea</taxon>
        <taxon>Methanobacteriati</taxon>
        <taxon>Methanobacteriota</taxon>
        <taxon>Stenosarchaea group</taxon>
        <taxon>Methanomicrobia</taxon>
        <taxon>Methanosarcinales</taxon>
        <taxon>Methanosarcinaceae</taxon>
        <taxon>Methanohalophilus</taxon>
    </lineage>
</organism>
<evidence type="ECO:0000313" key="2">
    <source>
        <dbReference type="Proteomes" id="UP000185713"/>
    </source>
</evidence>
<protein>
    <submittedName>
        <fullName evidence="1">Uncharacterized protein</fullName>
    </submittedName>
</protein>
<comment type="caution">
    <text evidence="1">The sequence shown here is derived from an EMBL/GenBank/DDBJ whole genome shotgun (WGS) entry which is preliminary data.</text>
</comment>
<gene>
    <name evidence="1" type="ORF">MPF_2051</name>
</gene>
<dbReference type="Proteomes" id="UP000185713">
    <property type="component" value="Unassembled WGS sequence"/>
</dbReference>
<dbReference type="AlphaFoldDB" id="A0A1L9C204"/>
<accession>A0A1L9C204</accession>
<reference evidence="1 2" key="1">
    <citation type="submission" date="2014-12" db="EMBL/GenBank/DDBJ databases">
        <title>The genome sequence of Methanohalophilus portucalensis strain FDF1.</title>
        <authorList>
            <person name="Lai M.-C."/>
            <person name="Lai S.-J."/>
        </authorList>
    </citation>
    <scope>NUCLEOTIDE SEQUENCE [LARGE SCALE GENOMIC DNA]</scope>
    <source>
        <strain evidence="1 2">FDF-1</strain>
    </source>
</reference>
<dbReference type="InterPro" id="IPR015422">
    <property type="entry name" value="PyrdxlP-dep_Trfase_small"/>
</dbReference>
<evidence type="ECO:0000313" key="1">
    <source>
        <dbReference type="EMBL" id="OJH48448.1"/>
    </source>
</evidence>
<dbReference type="Gene3D" id="3.90.1150.10">
    <property type="entry name" value="Aspartate Aminotransferase, domain 1"/>
    <property type="match status" value="1"/>
</dbReference>